<evidence type="ECO:0000313" key="6">
    <source>
        <dbReference type="EMBL" id="TCP56650.1"/>
    </source>
</evidence>
<dbReference type="Pfam" id="PF17754">
    <property type="entry name" value="TetR_C_14"/>
    <property type="match status" value="1"/>
</dbReference>
<reference evidence="6 7" key="1">
    <citation type="submission" date="2019-03" db="EMBL/GenBank/DDBJ databases">
        <title>Genomic Encyclopedia of Type Strains, Phase IV (KMG-IV): sequencing the most valuable type-strain genomes for metagenomic binning, comparative biology and taxonomic classification.</title>
        <authorList>
            <person name="Goeker M."/>
        </authorList>
    </citation>
    <scope>NUCLEOTIDE SEQUENCE [LARGE SCALE GENOMIC DNA]</scope>
    <source>
        <strain evidence="6 7">DSM 45765</strain>
    </source>
</reference>
<protein>
    <submittedName>
        <fullName evidence="6">TetR family transcriptional regulator</fullName>
    </submittedName>
</protein>
<accession>A0A4R2R1R9</accession>
<dbReference type="PRINTS" id="PR00455">
    <property type="entry name" value="HTHTETR"/>
</dbReference>
<dbReference type="OrthoDB" id="3296001at2"/>
<dbReference type="InterPro" id="IPR023772">
    <property type="entry name" value="DNA-bd_HTH_TetR-type_CS"/>
</dbReference>
<evidence type="ECO:0000256" key="1">
    <source>
        <dbReference type="ARBA" id="ARBA00023015"/>
    </source>
</evidence>
<dbReference type="EMBL" id="SLXQ01000001">
    <property type="protein sequence ID" value="TCP56650.1"/>
    <property type="molecule type" value="Genomic_DNA"/>
</dbReference>
<feature type="domain" description="HTH tetR-type" evidence="5">
    <location>
        <begin position="27"/>
        <end position="87"/>
    </location>
</feature>
<name>A0A4R2R1R9_9PSEU</name>
<dbReference type="GO" id="GO:0003700">
    <property type="term" value="F:DNA-binding transcription factor activity"/>
    <property type="evidence" value="ECO:0007669"/>
    <property type="project" value="TreeGrafter"/>
</dbReference>
<evidence type="ECO:0000256" key="4">
    <source>
        <dbReference type="PROSITE-ProRule" id="PRU00335"/>
    </source>
</evidence>
<dbReference type="SUPFAM" id="SSF46689">
    <property type="entry name" value="Homeodomain-like"/>
    <property type="match status" value="1"/>
</dbReference>
<dbReference type="InterPro" id="IPR041347">
    <property type="entry name" value="MftR_C"/>
</dbReference>
<keyword evidence="1" id="KW-0805">Transcription regulation</keyword>
<dbReference type="AlphaFoldDB" id="A0A4R2R1R9"/>
<evidence type="ECO:0000256" key="2">
    <source>
        <dbReference type="ARBA" id="ARBA00023125"/>
    </source>
</evidence>
<comment type="caution">
    <text evidence="6">The sequence shown here is derived from an EMBL/GenBank/DDBJ whole genome shotgun (WGS) entry which is preliminary data.</text>
</comment>
<evidence type="ECO:0000259" key="5">
    <source>
        <dbReference type="PROSITE" id="PS50977"/>
    </source>
</evidence>
<dbReference type="PROSITE" id="PS50977">
    <property type="entry name" value="HTH_TETR_2"/>
    <property type="match status" value="1"/>
</dbReference>
<gene>
    <name evidence="6" type="ORF">EV191_101595</name>
</gene>
<dbReference type="Gene3D" id="1.10.357.10">
    <property type="entry name" value="Tetracycline Repressor, domain 2"/>
    <property type="match status" value="1"/>
</dbReference>
<feature type="DNA-binding region" description="H-T-H motif" evidence="4">
    <location>
        <begin position="50"/>
        <end position="69"/>
    </location>
</feature>
<proteinExistence type="predicted"/>
<dbReference type="InterPro" id="IPR009057">
    <property type="entry name" value="Homeodomain-like_sf"/>
</dbReference>
<evidence type="ECO:0000313" key="7">
    <source>
        <dbReference type="Proteomes" id="UP000294911"/>
    </source>
</evidence>
<dbReference type="PANTHER" id="PTHR30055">
    <property type="entry name" value="HTH-TYPE TRANSCRIPTIONAL REGULATOR RUTR"/>
    <property type="match status" value="1"/>
</dbReference>
<keyword evidence="2 4" id="KW-0238">DNA-binding</keyword>
<dbReference type="PANTHER" id="PTHR30055:SF234">
    <property type="entry name" value="HTH-TYPE TRANSCRIPTIONAL REGULATOR BETI"/>
    <property type="match status" value="1"/>
</dbReference>
<organism evidence="6 7">
    <name type="scientific">Tamaricihabitans halophyticus</name>
    <dbReference type="NCBI Taxonomy" id="1262583"/>
    <lineage>
        <taxon>Bacteria</taxon>
        <taxon>Bacillati</taxon>
        <taxon>Actinomycetota</taxon>
        <taxon>Actinomycetes</taxon>
        <taxon>Pseudonocardiales</taxon>
        <taxon>Pseudonocardiaceae</taxon>
        <taxon>Tamaricihabitans</taxon>
    </lineage>
</organism>
<keyword evidence="7" id="KW-1185">Reference proteome</keyword>
<evidence type="ECO:0000256" key="3">
    <source>
        <dbReference type="ARBA" id="ARBA00023163"/>
    </source>
</evidence>
<dbReference type="PROSITE" id="PS01081">
    <property type="entry name" value="HTH_TETR_1"/>
    <property type="match status" value="1"/>
</dbReference>
<sequence>MESILSCLWSGYDLGMTSSGLRERKKQRTRRALIETGLRLFAANGYDETTVADICASAELSQATFFVHFPAKEDLVFADQPERAAAMRELIAGREPGESLRTLLLRGVDLLGVSGRWTIPQDDDLVAVRAQLITSVPALRATALRRMFDIQAEWAQALAEAFPDELDELDAHAVIGALVGAVVSAALANIRRGAEASSMPEVIARAAGRALDGISPAATQPQDP</sequence>
<dbReference type="InterPro" id="IPR001647">
    <property type="entry name" value="HTH_TetR"/>
</dbReference>
<dbReference type="Pfam" id="PF00440">
    <property type="entry name" value="TetR_N"/>
    <property type="match status" value="1"/>
</dbReference>
<dbReference type="Gene3D" id="1.10.10.60">
    <property type="entry name" value="Homeodomain-like"/>
    <property type="match status" value="1"/>
</dbReference>
<dbReference type="GO" id="GO:0000976">
    <property type="term" value="F:transcription cis-regulatory region binding"/>
    <property type="evidence" value="ECO:0007669"/>
    <property type="project" value="TreeGrafter"/>
</dbReference>
<dbReference type="Proteomes" id="UP000294911">
    <property type="component" value="Unassembled WGS sequence"/>
</dbReference>
<dbReference type="InterPro" id="IPR050109">
    <property type="entry name" value="HTH-type_TetR-like_transc_reg"/>
</dbReference>
<keyword evidence="3" id="KW-0804">Transcription</keyword>